<comment type="similarity">
    <text evidence="1">Belongs to the beta-class carbonic anhydrase family.</text>
</comment>
<protein>
    <submittedName>
        <fullName evidence="3">Carbonic anhydrase</fullName>
    </submittedName>
</protein>
<gene>
    <name evidence="3" type="ORF">H8S08_08160</name>
</gene>
<evidence type="ECO:0000313" key="4">
    <source>
        <dbReference type="Proteomes" id="UP000636891"/>
    </source>
</evidence>
<organism evidence="3 4">
    <name type="scientific">Alistipes hominis</name>
    <dbReference type="NCBI Taxonomy" id="2763015"/>
    <lineage>
        <taxon>Bacteria</taxon>
        <taxon>Pseudomonadati</taxon>
        <taxon>Bacteroidota</taxon>
        <taxon>Bacteroidia</taxon>
        <taxon>Bacteroidales</taxon>
        <taxon>Rikenellaceae</taxon>
        <taxon>Alistipes</taxon>
    </lineage>
</organism>
<accession>A0ABR7CMU5</accession>
<dbReference type="Gene3D" id="3.40.1050.10">
    <property type="entry name" value="Carbonic anhydrase"/>
    <property type="match status" value="1"/>
</dbReference>
<dbReference type="Pfam" id="PF00484">
    <property type="entry name" value="Pro_CA"/>
    <property type="match status" value="1"/>
</dbReference>
<dbReference type="PANTHER" id="PTHR11002:SF79">
    <property type="entry name" value="CARBONIC ANHYDRASE 2"/>
    <property type="match status" value="1"/>
</dbReference>
<evidence type="ECO:0000313" key="3">
    <source>
        <dbReference type="EMBL" id="MBC5616988.1"/>
    </source>
</evidence>
<dbReference type="RefSeq" id="WP_186965878.1">
    <property type="nucleotide sequence ID" value="NZ_JACOOK010000003.1"/>
</dbReference>
<dbReference type="SMART" id="SM00947">
    <property type="entry name" value="Pro_CA"/>
    <property type="match status" value="1"/>
</dbReference>
<feature type="region of interest" description="Disordered" evidence="2">
    <location>
        <begin position="1"/>
        <end position="46"/>
    </location>
</feature>
<comment type="caution">
    <text evidence="3">The sequence shown here is derived from an EMBL/GenBank/DDBJ whole genome shotgun (WGS) entry which is preliminary data.</text>
</comment>
<feature type="compositionally biased region" description="Basic and acidic residues" evidence="2">
    <location>
        <begin position="1"/>
        <end position="31"/>
    </location>
</feature>
<dbReference type="NCBIfam" id="NF011765">
    <property type="entry name" value="PRK15219.1"/>
    <property type="match status" value="1"/>
</dbReference>
<dbReference type="SUPFAM" id="SSF53056">
    <property type="entry name" value="beta-carbonic anhydrase, cab"/>
    <property type="match status" value="1"/>
</dbReference>
<name>A0ABR7CMU5_9BACT</name>
<dbReference type="CDD" id="cd03378">
    <property type="entry name" value="beta_CA_cladeC"/>
    <property type="match status" value="1"/>
</dbReference>
<reference evidence="3 4" key="1">
    <citation type="submission" date="2020-08" db="EMBL/GenBank/DDBJ databases">
        <title>Genome public.</title>
        <authorList>
            <person name="Liu C."/>
            <person name="Sun Q."/>
        </authorList>
    </citation>
    <scope>NUCLEOTIDE SEQUENCE [LARGE SCALE GENOMIC DNA]</scope>
    <source>
        <strain evidence="3 4">New-7</strain>
    </source>
</reference>
<sequence>MNEKTDHPDRILSETRNGDSCPFEDRSEPAHGHVSSPADRDNEALASEEQAKLTPGTVVEILKQGNRNFAGGALTVRNNTKRIREAALWQYPKAVILSCIDSRIPVEDVFHRGIGELFVVRIAGNYVNADVLGCLEFACKVSGAKLIVVLGHEHCGAIKSVIDHVQLGHVTAMLSNLQPAVARANETFRGEKNASNPEYVKEVCIRNIQHTVRGIRSGSDILKKMEDKGEIGIVGAIYHMKTGAVTFL</sequence>
<dbReference type="InterPro" id="IPR001765">
    <property type="entry name" value="Carbonic_anhydrase"/>
</dbReference>
<dbReference type="EMBL" id="JACOOK010000003">
    <property type="protein sequence ID" value="MBC5616988.1"/>
    <property type="molecule type" value="Genomic_DNA"/>
</dbReference>
<evidence type="ECO:0000256" key="1">
    <source>
        <dbReference type="ARBA" id="ARBA00006217"/>
    </source>
</evidence>
<dbReference type="Proteomes" id="UP000636891">
    <property type="component" value="Unassembled WGS sequence"/>
</dbReference>
<dbReference type="PANTHER" id="PTHR11002">
    <property type="entry name" value="CARBONIC ANHYDRASE"/>
    <property type="match status" value="1"/>
</dbReference>
<evidence type="ECO:0000256" key="2">
    <source>
        <dbReference type="SAM" id="MobiDB-lite"/>
    </source>
</evidence>
<dbReference type="InterPro" id="IPR036874">
    <property type="entry name" value="Carbonic_anhydrase_sf"/>
</dbReference>
<proteinExistence type="inferred from homology"/>
<keyword evidence="4" id="KW-1185">Reference proteome</keyword>